<accession>A0ABS2CSU7</accession>
<dbReference type="Pfam" id="PF08447">
    <property type="entry name" value="PAS_3"/>
    <property type="match status" value="1"/>
</dbReference>
<dbReference type="PRINTS" id="PR00038">
    <property type="entry name" value="HTHLUXR"/>
</dbReference>
<dbReference type="PANTHER" id="PTHR44688">
    <property type="entry name" value="DNA-BINDING TRANSCRIPTIONAL ACTIVATOR DEVR_DOSR"/>
    <property type="match status" value="1"/>
</dbReference>
<comment type="caution">
    <text evidence="6">The sequence shown here is derived from an EMBL/GenBank/DDBJ whole genome shotgun (WGS) entry which is preliminary data.</text>
</comment>
<keyword evidence="7" id="KW-1185">Reference proteome</keyword>
<dbReference type="InterPro" id="IPR036388">
    <property type="entry name" value="WH-like_DNA-bd_sf"/>
</dbReference>
<dbReference type="InterPro" id="IPR013655">
    <property type="entry name" value="PAS_fold_3"/>
</dbReference>
<evidence type="ECO:0000259" key="4">
    <source>
        <dbReference type="PROSITE" id="PS50043"/>
    </source>
</evidence>
<dbReference type="SUPFAM" id="SSF46894">
    <property type="entry name" value="C-terminal effector domain of the bipartite response regulators"/>
    <property type="match status" value="1"/>
</dbReference>
<dbReference type="Gene3D" id="1.10.10.10">
    <property type="entry name" value="Winged helix-like DNA-binding domain superfamily/Winged helix DNA-binding domain"/>
    <property type="match status" value="1"/>
</dbReference>
<keyword evidence="2" id="KW-0238">DNA-binding</keyword>
<dbReference type="InterPro" id="IPR000792">
    <property type="entry name" value="Tscrpt_reg_LuxR_C"/>
</dbReference>
<dbReference type="PROSITE" id="PS50043">
    <property type="entry name" value="HTH_LUXR_2"/>
    <property type="match status" value="1"/>
</dbReference>
<dbReference type="PROSITE" id="PS00622">
    <property type="entry name" value="HTH_LUXR_1"/>
    <property type="match status" value="1"/>
</dbReference>
<sequence>MELLKFDEMKKTWYQIARYQDKPMDVNFELEIHKKLLDIFQVGDYYYYIFNPATATFEYVSENVKNIMKVENTEDFSPQYVFENMHPNDQKRFLAHEQKVAEFFGQLTPEQVLKYKVSYDYRMKTVEGDYKWILMQTVTIQTDDTGAVIRVIGVQTDITHLKSNNQPSGLSFIGLEGEKSYYNVKVDDYISVQTSHETYNLTKREKDVLDLIVKGKTSTQIALILFISKHTVDNHRKNILRKTNCKQVSELIIKTISERLI</sequence>
<evidence type="ECO:0000313" key="7">
    <source>
        <dbReference type="Proteomes" id="UP000759529"/>
    </source>
</evidence>
<dbReference type="InterPro" id="IPR016032">
    <property type="entry name" value="Sig_transdc_resp-reg_C-effctor"/>
</dbReference>
<protein>
    <submittedName>
        <fullName evidence="6">PAS domain-containing protein</fullName>
    </submittedName>
</protein>
<reference evidence="6 7" key="1">
    <citation type="submission" date="2021-02" db="EMBL/GenBank/DDBJ databases">
        <authorList>
            <person name="Jung H.S."/>
            <person name="Chun B.H."/>
            <person name="Jeon C.O."/>
        </authorList>
    </citation>
    <scope>NUCLEOTIDE SEQUENCE [LARGE SCALE GENOMIC DNA]</scope>
    <source>
        <strain evidence="6 7">LMG 25203</strain>
    </source>
</reference>
<dbReference type="SMART" id="SM00421">
    <property type="entry name" value="HTH_LUXR"/>
    <property type="match status" value="1"/>
</dbReference>
<evidence type="ECO:0000256" key="2">
    <source>
        <dbReference type="ARBA" id="ARBA00023125"/>
    </source>
</evidence>
<proteinExistence type="predicted"/>
<feature type="domain" description="HTH luxR-type" evidence="4">
    <location>
        <begin position="194"/>
        <end position="259"/>
    </location>
</feature>
<keyword evidence="3" id="KW-0804">Transcription</keyword>
<dbReference type="PROSITE" id="PS50113">
    <property type="entry name" value="PAC"/>
    <property type="match status" value="1"/>
</dbReference>
<keyword evidence="1" id="KW-0805">Transcription regulation</keyword>
<dbReference type="Gene3D" id="3.30.450.20">
    <property type="entry name" value="PAS domain"/>
    <property type="match status" value="1"/>
</dbReference>
<dbReference type="SMART" id="SM00086">
    <property type="entry name" value="PAC"/>
    <property type="match status" value="1"/>
</dbReference>
<dbReference type="CDD" id="cd06170">
    <property type="entry name" value="LuxR_C_like"/>
    <property type="match status" value="1"/>
</dbReference>
<dbReference type="InterPro" id="IPR000700">
    <property type="entry name" value="PAS-assoc_C"/>
</dbReference>
<organism evidence="6 7">
    <name type="scientific">Flavobacterium macrobrachii</name>
    <dbReference type="NCBI Taxonomy" id="591204"/>
    <lineage>
        <taxon>Bacteria</taxon>
        <taxon>Pseudomonadati</taxon>
        <taxon>Bacteroidota</taxon>
        <taxon>Flavobacteriia</taxon>
        <taxon>Flavobacteriales</taxon>
        <taxon>Flavobacteriaceae</taxon>
        <taxon>Flavobacterium</taxon>
    </lineage>
</organism>
<dbReference type="SUPFAM" id="SSF55785">
    <property type="entry name" value="PYP-like sensor domain (PAS domain)"/>
    <property type="match status" value="1"/>
</dbReference>
<evidence type="ECO:0000256" key="3">
    <source>
        <dbReference type="ARBA" id="ARBA00023163"/>
    </source>
</evidence>
<evidence type="ECO:0000313" key="6">
    <source>
        <dbReference type="EMBL" id="MBM6498047.1"/>
    </source>
</evidence>
<feature type="domain" description="PAC" evidence="5">
    <location>
        <begin position="117"/>
        <end position="170"/>
    </location>
</feature>
<dbReference type="PANTHER" id="PTHR44688:SF16">
    <property type="entry name" value="DNA-BINDING TRANSCRIPTIONAL ACTIVATOR DEVR_DOSR"/>
    <property type="match status" value="1"/>
</dbReference>
<name>A0ABS2CSU7_9FLAO</name>
<dbReference type="RefSeq" id="WP_187657255.1">
    <property type="nucleotide sequence ID" value="NZ_JACSOD020000372.1"/>
</dbReference>
<dbReference type="EMBL" id="JACSOD020000372">
    <property type="protein sequence ID" value="MBM6498047.1"/>
    <property type="molecule type" value="Genomic_DNA"/>
</dbReference>
<dbReference type="InterPro" id="IPR001610">
    <property type="entry name" value="PAC"/>
</dbReference>
<evidence type="ECO:0000259" key="5">
    <source>
        <dbReference type="PROSITE" id="PS50113"/>
    </source>
</evidence>
<dbReference type="InterPro" id="IPR035965">
    <property type="entry name" value="PAS-like_dom_sf"/>
</dbReference>
<dbReference type="Proteomes" id="UP000759529">
    <property type="component" value="Unassembled WGS sequence"/>
</dbReference>
<dbReference type="Pfam" id="PF00196">
    <property type="entry name" value="GerE"/>
    <property type="match status" value="1"/>
</dbReference>
<evidence type="ECO:0000256" key="1">
    <source>
        <dbReference type="ARBA" id="ARBA00023015"/>
    </source>
</evidence>
<gene>
    <name evidence="6" type="ORF">H9X54_001865</name>
</gene>